<organism evidence="4 5">
    <name type="scientific">Diplodia seriata</name>
    <dbReference type="NCBI Taxonomy" id="420778"/>
    <lineage>
        <taxon>Eukaryota</taxon>
        <taxon>Fungi</taxon>
        <taxon>Dikarya</taxon>
        <taxon>Ascomycota</taxon>
        <taxon>Pezizomycotina</taxon>
        <taxon>Dothideomycetes</taxon>
        <taxon>Dothideomycetes incertae sedis</taxon>
        <taxon>Botryosphaeriales</taxon>
        <taxon>Botryosphaeriaceae</taxon>
        <taxon>Diplodia</taxon>
    </lineage>
</organism>
<accession>A0ABR3CKY1</accession>
<dbReference type="CDD" id="cd11307">
    <property type="entry name" value="M35_Asp_f2_like"/>
    <property type="match status" value="1"/>
</dbReference>
<protein>
    <submittedName>
        <fullName evidence="4">Prenylated Rab acceptor protein 1</fullName>
    </submittedName>
</protein>
<keyword evidence="5" id="KW-1185">Reference proteome</keyword>
<reference evidence="4 5" key="1">
    <citation type="submission" date="2024-02" db="EMBL/GenBank/DDBJ databases">
        <title>De novo assembly and annotation of 12 fungi associated with fruit tree decline syndrome in Ontario, Canada.</title>
        <authorList>
            <person name="Sulman M."/>
            <person name="Ellouze W."/>
            <person name="Ilyukhin E."/>
        </authorList>
    </citation>
    <scope>NUCLEOTIDE SEQUENCE [LARGE SCALE GENOMIC DNA]</scope>
    <source>
        <strain evidence="4 5">FDS-637</strain>
    </source>
</reference>
<dbReference type="EMBL" id="JAJVCZ030000004">
    <property type="protein sequence ID" value="KAL0260941.1"/>
    <property type="molecule type" value="Genomic_DNA"/>
</dbReference>
<evidence type="ECO:0000256" key="1">
    <source>
        <dbReference type="SAM" id="MobiDB-lite"/>
    </source>
</evidence>
<gene>
    <name evidence="4" type="primary">PRA1</name>
    <name evidence="4" type="ORF">SLS55_004633</name>
</gene>
<dbReference type="Gene3D" id="3.40.390.10">
    <property type="entry name" value="Collagenase (Catalytic Domain)"/>
    <property type="match status" value="1"/>
</dbReference>
<dbReference type="Proteomes" id="UP001430584">
    <property type="component" value="Unassembled WGS sequence"/>
</dbReference>
<proteinExistence type="predicted"/>
<dbReference type="InterPro" id="IPR029482">
    <property type="entry name" value="HRXXH"/>
</dbReference>
<evidence type="ECO:0000259" key="3">
    <source>
        <dbReference type="Pfam" id="PF13933"/>
    </source>
</evidence>
<name>A0ABR3CKY1_9PEZI</name>
<feature type="compositionally biased region" description="Low complexity" evidence="1">
    <location>
        <begin position="266"/>
        <end position="305"/>
    </location>
</feature>
<comment type="caution">
    <text evidence="4">The sequence shown here is derived from an EMBL/GenBank/DDBJ whole genome shotgun (WGS) entry which is preliminary data.</text>
</comment>
<dbReference type="InterPro" id="IPR024079">
    <property type="entry name" value="MetalloPept_cat_dom_sf"/>
</dbReference>
<dbReference type="Pfam" id="PF13933">
    <property type="entry name" value="HRXXH"/>
    <property type="match status" value="1"/>
</dbReference>
<evidence type="ECO:0000313" key="4">
    <source>
        <dbReference type="EMBL" id="KAL0260941.1"/>
    </source>
</evidence>
<keyword evidence="2" id="KW-0732">Signal</keyword>
<evidence type="ECO:0000256" key="2">
    <source>
        <dbReference type="SAM" id="SignalP"/>
    </source>
</evidence>
<evidence type="ECO:0000313" key="5">
    <source>
        <dbReference type="Proteomes" id="UP001430584"/>
    </source>
</evidence>
<dbReference type="PANTHER" id="PTHR39399:SF1">
    <property type="entry name" value="PROTEIN ZPS1"/>
    <property type="match status" value="1"/>
</dbReference>
<dbReference type="PANTHER" id="PTHR39399">
    <property type="entry name" value="PROTEIN ZPS1"/>
    <property type="match status" value="1"/>
</dbReference>
<feature type="chain" id="PRO_5045241257" evidence="2">
    <location>
        <begin position="22"/>
        <end position="358"/>
    </location>
</feature>
<feature type="signal peptide" evidence="2">
    <location>
        <begin position="1"/>
        <end position="21"/>
    </location>
</feature>
<dbReference type="GeneID" id="92008718"/>
<sequence>MKQSLFSLILASLALNPFTSAASNARARRELVVTVTETVTGSNPAATPFDWAAGATKDYPIHASCNATERALLSKGLNEAIKLAQHAKEHILRYGNSSEYYTKYFGDAPTGEPIGWFERIVSADRGGIWFRCDDIDGNCHQDGWGGHWRGENGTDETVICPLSYETRKPLEAMCGHGYTVAAGKLSFFFAADLVHRLYHLPAIGETVVEHYADTYAECLELAKTSPAEAVRNTHSLQYFALDVYAYDVALPGEGCTGRVVEEEESSSSAASSSSSSSSSSSAAAATASSSTAATTAPSVSAESAAGGPECHTHTDGAVHCIADETATSTSTSAEAASTTADAPAVSSVYSSVDAGILT</sequence>
<dbReference type="InterPro" id="IPR039124">
    <property type="entry name" value="PRA1-like"/>
</dbReference>
<feature type="region of interest" description="Disordered" evidence="1">
    <location>
        <begin position="259"/>
        <end position="310"/>
    </location>
</feature>
<feature type="domain" description="Putative peptidase" evidence="3">
    <location>
        <begin position="29"/>
        <end position="257"/>
    </location>
</feature>
<dbReference type="RefSeq" id="XP_066633970.1">
    <property type="nucleotide sequence ID" value="XM_066776089.1"/>
</dbReference>
<dbReference type="SUPFAM" id="SSF55486">
    <property type="entry name" value="Metalloproteases ('zincins'), catalytic domain"/>
    <property type="match status" value="1"/>
</dbReference>